<gene>
    <name evidence="5" type="primary">wdr18</name>
    <name evidence="5" type="ORF">AWC38_SpisGene6375</name>
</gene>
<dbReference type="PROSITE" id="PS50294">
    <property type="entry name" value="WD_REPEATS_REGION"/>
    <property type="match status" value="2"/>
</dbReference>
<keyword evidence="6" id="KW-1185">Reference proteome</keyword>
<reference evidence="6" key="1">
    <citation type="journal article" date="2017" name="bioRxiv">
        <title>Comparative analysis of the genomes of Stylophora pistillata and Acropora digitifera provides evidence for extensive differences between species of corals.</title>
        <authorList>
            <person name="Voolstra C.R."/>
            <person name="Li Y."/>
            <person name="Liew Y.J."/>
            <person name="Baumgarten S."/>
            <person name="Zoccola D."/>
            <person name="Flot J.-F."/>
            <person name="Tambutte S."/>
            <person name="Allemand D."/>
            <person name="Aranda M."/>
        </authorList>
    </citation>
    <scope>NUCLEOTIDE SEQUENCE [LARGE SCALE GENOMIC DNA]</scope>
</reference>
<dbReference type="AlphaFoldDB" id="A0A2B4SHL3"/>
<dbReference type="STRING" id="50429.A0A2B4SHL3"/>
<evidence type="ECO:0000256" key="1">
    <source>
        <dbReference type="ARBA" id="ARBA00022574"/>
    </source>
</evidence>
<feature type="signal peptide" evidence="4">
    <location>
        <begin position="1"/>
        <end position="16"/>
    </location>
</feature>
<protein>
    <submittedName>
        <fullName evidence="5">WD repeat-containing protein 18</fullName>
    </submittedName>
</protein>
<dbReference type="Gene3D" id="2.130.10.10">
    <property type="entry name" value="YVTN repeat-like/Quinoprotein amine dehydrogenase"/>
    <property type="match status" value="2"/>
</dbReference>
<dbReference type="PANTHER" id="PTHR18763">
    <property type="entry name" value="WD-REPEAT PROTEIN 18"/>
    <property type="match status" value="1"/>
</dbReference>
<dbReference type="EMBL" id="LSMT01000075">
    <property type="protein sequence ID" value="PFX28876.1"/>
    <property type="molecule type" value="Genomic_DNA"/>
</dbReference>
<dbReference type="Proteomes" id="UP000225706">
    <property type="component" value="Unassembled WGS sequence"/>
</dbReference>
<dbReference type="Pfam" id="PF00400">
    <property type="entry name" value="WD40"/>
    <property type="match status" value="2"/>
</dbReference>
<dbReference type="InterPro" id="IPR001680">
    <property type="entry name" value="WD40_rpt"/>
</dbReference>
<dbReference type="InterPro" id="IPR036322">
    <property type="entry name" value="WD40_repeat_dom_sf"/>
</dbReference>
<dbReference type="GO" id="GO:0120330">
    <property type="term" value="C:rixosome complex"/>
    <property type="evidence" value="ECO:0007669"/>
    <property type="project" value="TreeGrafter"/>
</dbReference>
<dbReference type="GO" id="GO:0006261">
    <property type="term" value="P:DNA-templated DNA replication"/>
    <property type="evidence" value="ECO:0007669"/>
    <property type="project" value="TreeGrafter"/>
</dbReference>
<evidence type="ECO:0000313" key="6">
    <source>
        <dbReference type="Proteomes" id="UP000225706"/>
    </source>
</evidence>
<sequence length="368" mass="40717">MGVKGLILFLSKVASGNLLALLSRHFQRISCLKFIDDGSHFVSCGDDNLVMVWKMAKILSCSSNSIGTSDATQTPRYTWSDHALPVTDIHCGCGGMRGHVITASLDQTCKLYNLSSGELLCSFVFDVGVAAVTMDAAEQNCFAGGTDGNIYQVELFRRGMKNDMHLEKEEALIFSGHSKRVNSLAVSMDGTLLLSGSEDQTARVWHVRSRQCLRVVSHKGAVTNSQIIPKPLYLENPPPKSSLAPIQPLKRHVHIPNQSREKHVASLAGTSDAESNSDAIFMALRGKISEENSSQQRKRFGENSALPLLTEVAKFEGQGSATSRKRQLSRRELEEELENVKRVNRHFYNFAVKELMDEVYQGTEKRTT</sequence>
<keyword evidence="2" id="KW-0677">Repeat</keyword>
<dbReference type="GO" id="GO:0005656">
    <property type="term" value="C:nuclear pre-replicative complex"/>
    <property type="evidence" value="ECO:0007669"/>
    <property type="project" value="TreeGrafter"/>
</dbReference>
<dbReference type="InterPro" id="IPR015943">
    <property type="entry name" value="WD40/YVTN_repeat-like_dom_sf"/>
</dbReference>
<dbReference type="PANTHER" id="PTHR18763:SF0">
    <property type="entry name" value="WD REPEAT-CONTAINING PROTEIN 18"/>
    <property type="match status" value="1"/>
</dbReference>
<dbReference type="PROSITE" id="PS50082">
    <property type="entry name" value="WD_REPEATS_2"/>
    <property type="match status" value="2"/>
</dbReference>
<feature type="repeat" description="WD" evidence="3">
    <location>
        <begin position="22"/>
        <end position="55"/>
    </location>
</feature>
<dbReference type="InterPro" id="IPR045227">
    <property type="entry name" value="WDR18/Ipi3/RID3"/>
</dbReference>
<keyword evidence="1 3" id="KW-0853">WD repeat</keyword>
<feature type="chain" id="PRO_5012405790" evidence="4">
    <location>
        <begin position="17"/>
        <end position="368"/>
    </location>
</feature>
<name>A0A2B4SHL3_STYPI</name>
<dbReference type="SUPFAM" id="SSF50978">
    <property type="entry name" value="WD40 repeat-like"/>
    <property type="match status" value="1"/>
</dbReference>
<dbReference type="OrthoDB" id="756370at2759"/>
<evidence type="ECO:0000256" key="2">
    <source>
        <dbReference type="ARBA" id="ARBA00022737"/>
    </source>
</evidence>
<organism evidence="5 6">
    <name type="scientific">Stylophora pistillata</name>
    <name type="common">Smooth cauliflower coral</name>
    <dbReference type="NCBI Taxonomy" id="50429"/>
    <lineage>
        <taxon>Eukaryota</taxon>
        <taxon>Metazoa</taxon>
        <taxon>Cnidaria</taxon>
        <taxon>Anthozoa</taxon>
        <taxon>Hexacorallia</taxon>
        <taxon>Scleractinia</taxon>
        <taxon>Astrocoeniina</taxon>
        <taxon>Pocilloporidae</taxon>
        <taxon>Stylophora</taxon>
    </lineage>
</organism>
<evidence type="ECO:0000313" key="5">
    <source>
        <dbReference type="EMBL" id="PFX28876.1"/>
    </source>
</evidence>
<evidence type="ECO:0000256" key="3">
    <source>
        <dbReference type="PROSITE-ProRule" id="PRU00221"/>
    </source>
</evidence>
<dbReference type="GO" id="GO:0006364">
    <property type="term" value="P:rRNA processing"/>
    <property type="evidence" value="ECO:0007669"/>
    <property type="project" value="TreeGrafter"/>
</dbReference>
<dbReference type="SMART" id="SM00320">
    <property type="entry name" value="WD40"/>
    <property type="match status" value="4"/>
</dbReference>
<comment type="caution">
    <text evidence="5">The sequence shown here is derived from an EMBL/GenBank/DDBJ whole genome shotgun (WGS) entry which is preliminary data.</text>
</comment>
<evidence type="ECO:0000256" key="4">
    <source>
        <dbReference type="SAM" id="SignalP"/>
    </source>
</evidence>
<keyword evidence="4" id="KW-0732">Signal</keyword>
<proteinExistence type="predicted"/>
<accession>A0A2B4SHL3</accession>
<feature type="repeat" description="WD" evidence="3">
    <location>
        <begin position="174"/>
        <end position="215"/>
    </location>
</feature>